<protein>
    <submittedName>
        <fullName evidence="1">Uncharacterized protein</fullName>
    </submittedName>
</protein>
<dbReference type="Proteomes" id="UP000184428">
    <property type="component" value="Unassembled WGS sequence"/>
</dbReference>
<sequence>MTGFSRSPRLVKGALVTADPLRPLSNLVIFQYNPDTVTRTVTARAAEEDGDTEEALRLAGPPRETIRMTVEVDATDQLETGDRVTQGLGLHPALARLELLLWPSAGLQIANAALLRAGVIEIVPPIAPLTLLVWGPVRVLPVRLTSFTITEESFDQLLNPTQASIDLNLDVLTYQDLGLNTPGGSISMAHHVAKEVMSEHLGGSLSPLVGSPTVAALRAAGVDLPVG</sequence>
<gene>
    <name evidence="1" type="ORF">SAMN05660350_00451</name>
</gene>
<dbReference type="AlphaFoldDB" id="A0A1M7S3J7"/>
<evidence type="ECO:0000313" key="2">
    <source>
        <dbReference type="Proteomes" id="UP000184428"/>
    </source>
</evidence>
<organism evidence="1 2">
    <name type="scientific">Geodermatophilus obscurus</name>
    <dbReference type="NCBI Taxonomy" id="1861"/>
    <lineage>
        <taxon>Bacteria</taxon>
        <taxon>Bacillati</taxon>
        <taxon>Actinomycetota</taxon>
        <taxon>Actinomycetes</taxon>
        <taxon>Geodermatophilales</taxon>
        <taxon>Geodermatophilaceae</taxon>
        <taxon>Geodermatophilus</taxon>
    </lineage>
</organism>
<dbReference type="RefSeq" id="WP_072912396.1">
    <property type="nucleotide sequence ID" value="NZ_FRDM01000001.1"/>
</dbReference>
<dbReference type="EMBL" id="FRDM01000001">
    <property type="protein sequence ID" value="SHN53026.1"/>
    <property type="molecule type" value="Genomic_DNA"/>
</dbReference>
<proteinExistence type="predicted"/>
<accession>A0A1M7S3J7</accession>
<reference evidence="1 2" key="1">
    <citation type="submission" date="2016-12" db="EMBL/GenBank/DDBJ databases">
        <authorList>
            <person name="Song W.-J."/>
            <person name="Kurnit D.M."/>
        </authorList>
    </citation>
    <scope>NUCLEOTIDE SEQUENCE [LARGE SCALE GENOMIC DNA]</scope>
    <source>
        <strain evidence="1 2">DSM 43162</strain>
    </source>
</reference>
<evidence type="ECO:0000313" key="1">
    <source>
        <dbReference type="EMBL" id="SHN53026.1"/>
    </source>
</evidence>
<name>A0A1M7S3J7_9ACTN</name>
<dbReference type="OrthoDB" id="661223at2"/>